<accession>A0A1F8F1C0</accession>
<dbReference type="PANTHER" id="PTHR43434:SF1">
    <property type="entry name" value="PHOSPHOGLYCOLATE PHOSPHATASE"/>
    <property type="match status" value="1"/>
</dbReference>
<dbReference type="Proteomes" id="UP000176834">
    <property type="component" value="Unassembled WGS sequence"/>
</dbReference>
<dbReference type="InterPro" id="IPR050155">
    <property type="entry name" value="HAD-like_hydrolase_sf"/>
</dbReference>
<proteinExistence type="predicted"/>
<dbReference type="GO" id="GO:0008967">
    <property type="term" value="F:phosphoglycolate phosphatase activity"/>
    <property type="evidence" value="ECO:0007669"/>
    <property type="project" value="TreeGrafter"/>
</dbReference>
<dbReference type="SFLD" id="SFLDS00003">
    <property type="entry name" value="Haloacid_Dehalogenase"/>
    <property type="match status" value="1"/>
</dbReference>
<gene>
    <name evidence="1" type="ORF">A3B86_02150</name>
</gene>
<dbReference type="Gene3D" id="1.10.150.240">
    <property type="entry name" value="Putative phosphatase, domain 2"/>
    <property type="match status" value="1"/>
</dbReference>
<dbReference type="GO" id="GO:0005829">
    <property type="term" value="C:cytosol"/>
    <property type="evidence" value="ECO:0007669"/>
    <property type="project" value="TreeGrafter"/>
</dbReference>
<dbReference type="PANTHER" id="PTHR43434">
    <property type="entry name" value="PHOSPHOGLYCOLATE PHOSPHATASE"/>
    <property type="match status" value="1"/>
</dbReference>
<comment type="caution">
    <text evidence="1">The sequence shown here is derived from an EMBL/GenBank/DDBJ whole genome shotgun (WGS) entry which is preliminary data.</text>
</comment>
<dbReference type="AlphaFoldDB" id="A0A1F8F1C0"/>
<evidence type="ECO:0000313" key="1">
    <source>
        <dbReference type="EMBL" id="OGN06923.1"/>
    </source>
</evidence>
<sequence>MKKNKNLIIFDFDGVLADTFDTFYPLIKNSMNHIGLPFKPDQYRKLFIGNVHQGFKDFINNEETYLIFKEFRSANYDKYYYDKKTKAKLFPETTEFVKKISAKYILTIASYGKQGNIKNILKENGIEGCFGLILADSTNSKEAMIKEILNQYHVAPEKTFFVTDTVGDIKAAKKVRLKTVAVTWGFHNKKLLTSLKPDHISTNFQQLLKILT</sequence>
<dbReference type="Pfam" id="PF13419">
    <property type="entry name" value="HAD_2"/>
    <property type="match status" value="1"/>
</dbReference>
<organism evidence="1 2">
    <name type="scientific">Candidatus Yanofskybacteria bacterium RIFCSPHIGHO2_02_FULL_38_22b</name>
    <dbReference type="NCBI Taxonomy" id="1802673"/>
    <lineage>
        <taxon>Bacteria</taxon>
        <taxon>Candidatus Yanofskyibacteriota</taxon>
    </lineage>
</organism>
<dbReference type="InterPro" id="IPR041492">
    <property type="entry name" value="HAD_2"/>
</dbReference>
<dbReference type="SFLD" id="SFLDG01129">
    <property type="entry name" value="C1.5:_HAD__Beta-PGM__Phosphata"/>
    <property type="match status" value="1"/>
</dbReference>
<evidence type="ECO:0000313" key="2">
    <source>
        <dbReference type="Proteomes" id="UP000176834"/>
    </source>
</evidence>
<dbReference type="InterPro" id="IPR036412">
    <property type="entry name" value="HAD-like_sf"/>
</dbReference>
<dbReference type="InterPro" id="IPR023198">
    <property type="entry name" value="PGP-like_dom2"/>
</dbReference>
<evidence type="ECO:0008006" key="3">
    <source>
        <dbReference type="Google" id="ProtNLM"/>
    </source>
</evidence>
<name>A0A1F8F1C0_9BACT</name>
<dbReference type="EMBL" id="MGJN01000013">
    <property type="protein sequence ID" value="OGN06923.1"/>
    <property type="molecule type" value="Genomic_DNA"/>
</dbReference>
<dbReference type="GO" id="GO:0006281">
    <property type="term" value="P:DNA repair"/>
    <property type="evidence" value="ECO:0007669"/>
    <property type="project" value="TreeGrafter"/>
</dbReference>
<reference evidence="1 2" key="1">
    <citation type="journal article" date="2016" name="Nat. Commun.">
        <title>Thousands of microbial genomes shed light on interconnected biogeochemical processes in an aquifer system.</title>
        <authorList>
            <person name="Anantharaman K."/>
            <person name="Brown C.T."/>
            <person name="Hug L.A."/>
            <person name="Sharon I."/>
            <person name="Castelle C.J."/>
            <person name="Probst A.J."/>
            <person name="Thomas B.C."/>
            <person name="Singh A."/>
            <person name="Wilkins M.J."/>
            <person name="Karaoz U."/>
            <person name="Brodie E.L."/>
            <person name="Williams K.H."/>
            <person name="Hubbard S.S."/>
            <person name="Banfield J.F."/>
        </authorList>
    </citation>
    <scope>NUCLEOTIDE SEQUENCE [LARGE SCALE GENOMIC DNA]</scope>
</reference>
<protein>
    <recommendedName>
        <fullName evidence="3">Phosphoglycolate phosphatase</fullName>
    </recommendedName>
</protein>
<dbReference type="SUPFAM" id="SSF56784">
    <property type="entry name" value="HAD-like"/>
    <property type="match status" value="1"/>
</dbReference>
<dbReference type="Gene3D" id="3.40.50.1000">
    <property type="entry name" value="HAD superfamily/HAD-like"/>
    <property type="match status" value="1"/>
</dbReference>
<dbReference type="InterPro" id="IPR023214">
    <property type="entry name" value="HAD_sf"/>
</dbReference>